<dbReference type="Pfam" id="PF26540">
    <property type="entry name" value="GcpE_C"/>
    <property type="match status" value="1"/>
</dbReference>
<evidence type="ECO:0000259" key="9">
    <source>
        <dbReference type="Pfam" id="PF04551"/>
    </source>
</evidence>
<feature type="domain" description="IspG TIM-barrel" evidence="9">
    <location>
        <begin position="16"/>
        <end position="255"/>
    </location>
</feature>
<keyword evidence="4 7" id="KW-0408">Iron</keyword>
<evidence type="ECO:0000256" key="1">
    <source>
        <dbReference type="ARBA" id="ARBA00022485"/>
    </source>
</evidence>
<dbReference type="Gene3D" id="3.30.413.10">
    <property type="entry name" value="Sulfite Reductase Hemoprotein, domain 1"/>
    <property type="match status" value="1"/>
</dbReference>
<dbReference type="SUPFAM" id="SSF51717">
    <property type="entry name" value="Dihydropteroate synthetase-like"/>
    <property type="match status" value="1"/>
</dbReference>
<evidence type="ECO:0000256" key="5">
    <source>
        <dbReference type="ARBA" id="ARBA00023014"/>
    </source>
</evidence>
<dbReference type="PANTHER" id="PTHR30454">
    <property type="entry name" value="4-HYDROXY-3-METHYLBUT-2-EN-1-YL DIPHOSPHATE SYNTHASE"/>
    <property type="match status" value="1"/>
</dbReference>
<dbReference type="GO" id="GO:0046429">
    <property type="term" value="F:4-hydroxy-3-methylbut-2-en-1-yl diphosphate synthase activity (ferredoxin)"/>
    <property type="evidence" value="ECO:0007669"/>
    <property type="project" value="UniProtKB-UniRule"/>
</dbReference>
<dbReference type="InterPro" id="IPR004588">
    <property type="entry name" value="IspG_bac-typ"/>
</dbReference>
<comment type="cofactor">
    <cofactor evidence="7">
        <name>[4Fe-4S] cluster</name>
        <dbReference type="ChEBI" id="CHEBI:49883"/>
    </cofactor>
    <text evidence="7">Binds 1 [4Fe-4S] cluster.</text>
</comment>
<dbReference type="Pfam" id="PF04551">
    <property type="entry name" value="GcpE"/>
    <property type="match status" value="1"/>
</dbReference>
<feature type="binding site" evidence="7">
    <location>
        <position position="316"/>
    </location>
    <ligand>
        <name>[4Fe-4S] cluster</name>
        <dbReference type="ChEBI" id="CHEBI:49883"/>
    </ligand>
</feature>
<comment type="function">
    <text evidence="7">Converts 2C-methyl-D-erythritol 2,4-cyclodiphosphate (ME-2,4cPP) into 1-hydroxy-2-methyl-2-(E)-butenyl 4-diphosphate.</text>
</comment>
<comment type="caution">
    <text evidence="11">The sequence shown here is derived from an EMBL/GenBank/DDBJ whole genome shotgun (WGS) entry which is preliminary data.</text>
</comment>
<evidence type="ECO:0000256" key="7">
    <source>
        <dbReference type="HAMAP-Rule" id="MF_00159"/>
    </source>
</evidence>
<dbReference type="EC" id="1.17.7.3" evidence="7"/>
<dbReference type="GO" id="GO:0016114">
    <property type="term" value="P:terpenoid biosynthetic process"/>
    <property type="evidence" value="ECO:0007669"/>
    <property type="project" value="InterPro"/>
</dbReference>
<evidence type="ECO:0000256" key="2">
    <source>
        <dbReference type="ARBA" id="ARBA00022723"/>
    </source>
</evidence>
<dbReference type="NCBIfam" id="TIGR00612">
    <property type="entry name" value="ispG_gcpE"/>
    <property type="match status" value="1"/>
</dbReference>
<comment type="catalytic activity">
    <reaction evidence="7">
        <text>(2E)-4-hydroxy-3-methylbut-2-enyl diphosphate + oxidized [flavodoxin] + H2O + 2 H(+) = 2-C-methyl-D-erythritol 2,4-cyclic diphosphate + reduced [flavodoxin]</text>
        <dbReference type="Rhea" id="RHEA:43604"/>
        <dbReference type="Rhea" id="RHEA-COMP:10622"/>
        <dbReference type="Rhea" id="RHEA-COMP:10623"/>
        <dbReference type="ChEBI" id="CHEBI:15377"/>
        <dbReference type="ChEBI" id="CHEBI:15378"/>
        <dbReference type="ChEBI" id="CHEBI:57618"/>
        <dbReference type="ChEBI" id="CHEBI:58210"/>
        <dbReference type="ChEBI" id="CHEBI:58483"/>
        <dbReference type="ChEBI" id="CHEBI:128753"/>
        <dbReference type="EC" id="1.17.7.3"/>
    </reaction>
</comment>
<dbReference type="InterPro" id="IPR011005">
    <property type="entry name" value="Dihydropteroate_synth-like_sf"/>
</dbReference>
<dbReference type="GO" id="GO:0051539">
    <property type="term" value="F:4 iron, 4 sulfur cluster binding"/>
    <property type="evidence" value="ECO:0007669"/>
    <property type="project" value="UniProtKB-UniRule"/>
</dbReference>
<dbReference type="GO" id="GO:0141197">
    <property type="term" value="F:4-hydroxy-3-methylbut-2-enyl-diphosphate synthase activity (flavodoxin)"/>
    <property type="evidence" value="ECO:0007669"/>
    <property type="project" value="UniProtKB-EC"/>
</dbReference>
<feature type="binding site" evidence="7">
    <location>
        <position position="277"/>
    </location>
    <ligand>
        <name>[4Fe-4S] cluster</name>
        <dbReference type="ChEBI" id="CHEBI:49883"/>
    </ligand>
</feature>
<accession>A0AAE5CCB2</accession>
<dbReference type="InterPro" id="IPR058579">
    <property type="entry name" value="IspG_C"/>
</dbReference>
<comment type="pathway">
    <text evidence="7">Isoprenoid biosynthesis; isopentenyl diphosphate biosynthesis via DXP pathway; isopentenyl diphosphate from 1-deoxy-D-xylulose 5-phosphate: step 5/6.</text>
</comment>
<gene>
    <name evidence="7 11" type="primary">ispG</name>
    <name evidence="11" type="synonym">gcpE</name>
    <name evidence="11" type="ORF">GWO12_02280</name>
</gene>
<dbReference type="FunFam" id="3.20.20.20:FF:000001">
    <property type="entry name" value="4-hydroxy-3-methylbut-2-en-1-yl diphosphate synthase (flavodoxin)"/>
    <property type="match status" value="1"/>
</dbReference>
<feature type="binding site" evidence="7">
    <location>
        <position position="274"/>
    </location>
    <ligand>
        <name>[4Fe-4S] cluster</name>
        <dbReference type="ChEBI" id="CHEBI:49883"/>
    </ligand>
</feature>
<comment type="similarity">
    <text evidence="7">Belongs to the IspG family.</text>
</comment>
<evidence type="ECO:0000256" key="6">
    <source>
        <dbReference type="ARBA" id="ARBA00023229"/>
    </source>
</evidence>
<dbReference type="Proteomes" id="UP000702544">
    <property type="component" value="Unassembled WGS sequence"/>
</dbReference>
<reference evidence="11 12" key="1">
    <citation type="submission" date="2020-01" db="EMBL/GenBank/DDBJ databases">
        <title>Genomes assembled from Gulf of Kutch pelagic sediment metagenomes.</title>
        <authorList>
            <person name="Chandrashekar M."/>
            <person name="Mahajan M.S."/>
            <person name="Dave K.J."/>
            <person name="Vatsa P."/>
            <person name="Nathani N.M."/>
        </authorList>
    </citation>
    <scope>NUCLEOTIDE SEQUENCE [LARGE SCALE GENOMIC DNA]</scope>
    <source>
        <strain evidence="11">KS3-K002</strain>
    </source>
</reference>
<dbReference type="HAMAP" id="MF_00159">
    <property type="entry name" value="IspG"/>
    <property type="match status" value="1"/>
</dbReference>
<sequence length="385" mass="40969">MTETTIDTTVPHRQRTRRVSIGGIPVGGGAPVSIQSMTLASPLDVETAIAEIQRLADAGVDIVRTAVPNEKAADRLPELVAHSPLPLVADIHFNYQLALKAAEAGVAKLRLNPGNIGGPKRVRAVVDAARERGLPIRIGVNAGSLEKDLLAEYGKPTAAAMVESARRHVRLLEDLGFHDIVISLKASHVPLMIDAYRRAAREFDYPLHLGVTEAGTPRAGNIKSAIGIGTLLAEGIGDTIRVSLSADPVEEVHAARTILESLDLRRESVRIVACPGCGRLQVDLIKLAEAVEERTRDIRKPLTVAVMGCAVNGPGEAREADIGIAGGKGEGLLYVRGEVARKVPESEIVDALIELIDEVEPDPEREPAAGAVTWTPDWDGDEPAS</sequence>
<dbReference type="GO" id="GO:0019288">
    <property type="term" value="P:isopentenyl diphosphate biosynthetic process, methylerythritol 4-phosphate pathway"/>
    <property type="evidence" value="ECO:0007669"/>
    <property type="project" value="UniProtKB-UniRule"/>
</dbReference>
<dbReference type="PIRSF" id="PIRSF004640">
    <property type="entry name" value="IspG"/>
    <property type="match status" value="1"/>
</dbReference>
<feature type="region of interest" description="Disordered" evidence="8">
    <location>
        <begin position="360"/>
        <end position="385"/>
    </location>
</feature>
<name>A0AAE5CCB2_9BACT</name>
<dbReference type="Gene3D" id="3.20.20.20">
    <property type="entry name" value="Dihydropteroate synthase-like"/>
    <property type="match status" value="1"/>
</dbReference>
<dbReference type="EMBL" id="JAACAK010000017">
    <property type="protein sequence ID" value="NIR73934.1"/>
    <property type="molecule type" value="Genomic_DNA"/>
</dbReference>
<feature type="domain" description="IspG C-terminal" evidence="10">
    <location>
        <begin position="271"/>
        <end position="357"/>
    </location>
</feature>
<protein>
    <recommendedName>
        <fullName evidence="7">4-hydroxy-3-methylbut-2-en-1-yl diphosphate synthase (flavodoxin)</fullName>
        <ecNumber evidence="7">1.17.7.3</ecNumber>
    </recommendedName>
    <alternativeName>
        <fullName evidence="7">1-hydroxy-2-methyl-2-(E)-butenyl 4-diphosphate synthase</fullName>
    </alternativeName>
</protein>
<evidence type="ECO:0000256" key="3">
    <source>
        <dbReference type="ARBA" id="ARBA00023002"/>
    </source>
</evidence>
<evidence type="ECO:0000256" key="4">
    <source>
        <dbReference type="ARBA" id="ARBA00023004"/>
    </source>
</evidence>
<dbReference type="PANTHER" id="PTHR30454:SF0">
    <property type="entry name" value="4-HYDROXY-3-METHYLBUT-2-EN-1-YL DIPHOSPHATE SYNTHASE (FERREDOXIN), CHLOROPLASTIC"/>
    <property type="match status" value="1"/>
</dbReference>
<evidence type="ECO:0000259" key="10">
    <source>
        <dbReference type="Pfam" id="PF26540"/>
    </source>
</evidence>
<keyword evidence="1 7" id="KW-0004">4Fe-4S</keyword>
<keyword evidence="5 7" id="KW-0411">Iron-sulfur</keyword>
<dbReference type="AlphaFoldDB" id="A0AAE5CCB2"/>
<dbReference type="InterPro" id="IPR016425">
    <property type="entry name" value="IspG_bac"/>
</dbReference>
<keyword evidence="3 7" id="KW-0560">Oxidoreductase</keyword>
<dbReference type="GO" id="GO:0005506">
    <property type="term" value="F:iron ion binding"/>
    <property type="evidence" value="ECO:0007669"/>
    <property type="project" value="InterPro"/>
</dbReference>
<evidence type="ECO:0000313" key="12">
    <source>
        <dbReference type="Proteomes" id="UP000702544"/>
    </source>
</evidence>
<evidence type="ECO:0000313" key="11">
    <source>
        <dbReference type="EMBL" id="NIR73934.1"/>
    </source>
</evidence>
<organism evidence="11 12">
    <name type="scientific">Candidatus Kutchimonas denitrificans</name>
    <dbReference type="NCBI Taxonomy" id="3056748"/>
    <lineage>
        <taxon>Bacteria</taxon>
        <taxon>Pseudomonadati</taxon>
        <taxon>Gemmatimonadota</taxon>
        <taxon>Gemmatimonadia</taxon>
        <taxon>Candidatus Palauibacterales</taxon>
        <taxon>Candidatus Palauibacteraceae</taxon>
        <taxon>Candidatus Kutchimonas</taxon>
    </lineage>
</organism>
<keyword evidence="6 7" id="KW-0414">Isoprene biosynthesis</keyword>
<dbReference type="NCBIfam" id="NF001540">
    <property type="entry name" value="PRK00366.1"/>
    <property type="match status" value="1"/>
</dbReference>
<proteinExistence type="inferred from homology"/>
<dbReference type="InterPro" id="IPR058578">
    <property type="entry name" value="IspG_TIM"/>
</dbReference>
<evidence type="ECO:0000256" key="8">
    <source>
        <dbReference type="SAM" id="MobiDB-lite"/>
    </source>
</evidence>
<dbReference type="SUPFAM" id="SSF56014">
    <property type="entry name" value="Nitrite and sulphite reductase 4Fe-4S domain-like"/>
    <property type="match status" value="1"/>
</dbReference>
<dbReference type="InterPro" id="IPR045854">
    <property type="entry name" value="NO2/SO3_Rdtase_4Fe4S_sf"/>
</dbReference>
<keyword evidence="2 7" id="KW-0479">Metal-binding</keyword>
<feature type="binding site" evidence="7">
    <location>
        <position position="309"/>
    </location>
    <ligand>
        <name>[4Fe-4S] cluster</name>
        <dbReference type="ChEBI" id="CHEBI:49883"/>
    </ligand>
</feature>